<dbReference type="Gene3D" id="1.10.10.60">
    <property type="entry name" value="Homeodomain-like"/>
    <property type="match status" value="2"/>
</dbReference>
<evidence type="ECO:0000256" key="1">
    <source>
        <dbReference type="ARBA" id="ARBA00023015"/>
    </source>
</evidence>
<dbReference type="SUPFAM" id="SSF51182">
    <property type="entry name" value="RmlC-like cupins"/>
    <property type="match status" value="1"/>
</dbReference>
<dbReference type="InterPro" id="IPR014710">
    <property type="entry name" value="RmlC-like_jellyroll"/>
</dbReference>
<feature type="region of interest" description="Disordered" evidence="3">
    <location>
        <begin position="108"/>
        <end position="130"/>
    </location>
</feature>
<dbReference type="EMBL" id="BAAAMU010000082">
    <property type="protein sequence ID" value="GAA1668946.1"/>
    <property type="molecule type" value="Genomic_DNA"/>
</dbReference>
<dbReference type="PANTHER" id="PTHR11019">
    <property type="entry name" value="HTH-TYPE TRANSCRIPTIONAL REGULATOR NIMR"/>
    <property type="match status" value="1"/>
</dbReference>
<dbReference type="PANTHER" id="PTHR11019:SF199">
    <property type="entry name" value="HTH-TYPE TRANSCRIPTIONAL REGULATOR NIMR"/>
    <property type="match status" value="1"/>
</dbReference>
<dbReference type="Pfam" id="PF12833">
    <property type="entry name" value="HTH_18"/>
    <property type="match status" value="1"/>
</dbReference>
<evidence type="ECO:0000313" key="5">
    <source>
        <dbReference type="EMBL" id="GAA1668946.1"/>
    </source>
</evidence>
<evidence type="ECO:0000259" key="4">
    <source>
        <dbReference type="PROSITE" id="PS01124"/>
    </source>
</evidence>
<proteinExistence type="predicted"/>
<dbReference type="RefSeq" id="WP_346111774.1">
    <property type="nucleotide sequence ID" value="NZ_BAAAMU010000082.1"/>
</dbReference>
<keyword evidence="2" id="KW-0804">Transcription</keyword>
<reference evidence="5 6" key="1">
    <citation type="journal article" date="2019" name="Int. J. Syst. Evol. Microbiol.">
        <title>The Global Catalogue of Microorganisms (GCM) 10K type strain sequencing project: providing services to taxonomists for standard genome sequencing and annotation.</title>
        <authorList>
            <consortium name="The Broad Institute Genomics Platform"/>
            <consortium name="The Broad Institute Genome Sequencing Center for Infectious Disease"/>
            <person name="Wu L."/>
            <person name="Ma J."/>
        </authorList>
    </citation>
    <scope>NUCLEOTIDE SEQUENCE [LARGE SCALE GENOMIC DNA]</scope>
    <source>
        <strain evidence="5 6">JCM 13929</strain>
    </source>
</reference>
<protein>
    <submittedName>
        <fullName evidence="5">Helix-turn-helix transcriptional regulator</fullName>
    </submittedName>
</protein>
<dbReference type="InterPro" id="IPR009057">
    <property type="entry name" value="Homeodomain-like_sf"/>
</dbReference>
<evidence type="ECO:0000256" key="3">
    <source>
        <dbReference type="SAM" id="MobiDB-lite"/>
    </source>
</evidence>
<keyword evidence="1" id="KW-0805">Transcription regulation</keyword>
<evidence type="ECO:0000313" key="6">
    <source>
        <dbReference type="Proteomes" id="UP001500064"/>
    </source>
</evidence>
<accession>A0ABN2GCW4</accession>
<dbReference type="PROSITE" id="PS01124">
    <property type="entry name" value="HTH_ARAC_FAMILY_2"/>
    <property type="match status" value="1"/>
</dbReference>
<dbReference type="Pfam" id="PF07883">
    <property type="entry name" value="Cupin_2"/>
    <property type="match status" value="1"/>
</dbReference>
<name>A0ABN2GCW4_9ACTN</name>
<organism evidence="5 6">
    <name type="scientific">Nonomuraea maheshkhaliensis</name>
    <dbReference type="NCBI Taxonomy" id="419590"/>
    <lineage>
        <taxon>Bacteria</taxon>
        <taxon>Bacillati</taxon>
        <taxon>Actinomycetota</taxon>
        <taxon>Actinomycetes</taxon>
        <taxon>Streptosporangiales</taxon>
        <taxon>Streptosporangiaceae</taxon>
        <taxon>Nonomuraea</taxon>
    </lineage>
</organism>
<sequence>MPEIRHLPQAPTGRRPLAPGAGIDAHRHDTHQIVYACRGVLSVTTGAGIWVAPANRAIWVPAGTVHEHRAHGDTDLRLVGLTGNPLGLERPAVLVVRPLLRELIIAYTDPTGTPPSTGPSTGPSCGREGEGEERERLLGVLLDQLRRAPEQPLHLPAPKDSRLAAVCALLHRDPADNSTLDQFAARCGTSGRTLARLFRAELGMSFPQWRTQLRLHHALLLLAGGVPVTAVAHRCGWASASAFIDVFRRAFGYTPGRAFTM</sequence>
<gene>
    <name evidence="5" type="ORF">GCM10009733_078010</name>
</gene>
<keyword evidence="6" id="KW-1185">Reference proteome</keyword>
<dbReference type="InterPro" id="IPR011051">
    <property type="entry name" value="RmlC_Cupin_sf"/>
</dbReference>
<comment type="caution">
    <text evidence="5">The sequence shown here is derived from an EMBL/GenBank/DDBJ whole genome shotgun (WGS) entry which is preliminary data.</text>
</comment>
<feature type="region of interest" description="Disordered" evidence="3">
    <location>
        <begin position="1"/>
        <end position="24"/>
    </location>
</feature>
<dbReference type="InterPro" id="IPR018060">
    <property type="entry name" value="HTH_AraC"/>
</dbReference>
<dbReference type="Proteomes" id="UP001500064">
    <property type="component" value="Unassembled WGS sequence"/>
</dbReference>
<dbReference type="CDD" id="cd06124">
    <property type="entry name" value="cupin_NimR-like_N"/>
    <property type="match status" value="1"/>
</dbReference>
<dbReference type="SUPFAM" id="SSF46689">
    <property type="entry name" value="Homeodomain-like"/>
    <property type="match status" value="1"/>
</dbReference>
<dbReference type="Gene3D" id="2.60.120.10">
    <property type="entry name" value="Jelly Rolls"/>
    <property type="match status" value="1"/>
</dbReference>
<feature type="domain" description="HTH araC/xylS-type" evidence="4">
    <location>
        <begin position="164"/>
        <end position="261"/>
    </location>
</feature>
<dbReference type="SMART" id="SM00342">
    <property type="entry name" value="HTH_ARAC"/>
    <property type="match status" value="1"/>
</dbReference>
<evidence type="ECO:0000256" key="2">
    <source>
        <dbReference type="ARBA" id="ARBA00023163"/>
    </source>
</evidence>
<dbReference type="InterPro" id="IPR013096">
    <property type="entry name" value="Cupin_2"/>
</dbReference>